<feature type="compositionally biased region" description="Basic residues" evidence="1">
    <location>
        <begin position="1"/>
        <end position="10"/>
    </location>
</feature>
<protein>
    <recommendedName>
        <fullName evidence="5">Glycosyltransferase RgtA/B/C/D-like domain-containing protein</fullName>
    </recommendedName>
</protein>
<dbReference type="Gene3D" id="1.25.40.10">
    <property type="entry name" value="Tetratricopeptide repeat domain"/>
    <property type="match status" value="1"/>
</dbReference>
<feature type="transmembrane region" description="Helical" evidence="2">
    <location>
        <begin position="227"/>
        <end position="244"/>
    </location>
</feature>
<feature type="transmembrane region" description="Helical" evidence="2">
    <location>
        <begin position="292"/>
        <end position="313"/>
    </location>
</feature>
<evidence type="ECO:0000313" key="3">
    <source>
        <dbReference type="EMBL" id="TMQ70420.1"/>
    </source>
</evidence>
<dbReference type="Proteomes" id="UP000319836">
    <property type="component" value="Unassembled WGS sequence"/>
</dbReference>
<comment type="caution">
    <text evidence="3">The sequence shown here is derived from an EMBL/GenBank/DDBJ whole genome shotgun (WGS) entry which is preliminary data.</text>
</comment>
<dbReference type="InterPro" id="IPR011990">
    <property type="entry name" value="TPR-like_helical_dom_sf"/>
</dbReference>
<feature type="transmembrane region" description="Helical" evidence="2">
    <location>
        <begin position="142"/>
        <end position="163"/>
    </location>
</feature>
<accession>A0A538U3F2</accession>
<proteinExistence type="predicted"/>
<feature type="transmembrane region" description="Helical" evidence="2">
    <location>
        <begin position="114"/>
        <end position="136"/>
    </location>
</feature>
<organism evidence="3 4">
    <name type="scientific">Eiseniibacteriota bacterium</name>
    <dbReference type="NCBI Taxonomy" id="2212470"/>
    <lineage>
        <taxon>Bacteria</taxon>
        <taxon>Candidatus Eiseniibacteriota</taxon>
    </lineage>
</organism>
<dbReference type="SUPFAM" id="SSF48452">
    <property type="entry name" value="TPR-like"/>
    <property type="match status" value="1"/>
</dbReference>
<feature type="transmembrane region" description="Helical" evidence="2">
    <location>
        <begin position="325"/>
        <end position="343"/>
    </location>
</feature>
<keyword evidence="2" id="KW-1133">Transmembrane helix</keyword>
<feature type="transmembrane region" description="Helical" evidence="2">
    <location>
        <begin position="193"/>
        <end position="215"/>
    </location>
</feature>
<sequence>MRDHQSHRRRSDPEGHDADLGGQSVKRTAARATRPRRLLEFGVIAGLALFLATQYGDARSVPFINDDYIFLDKTRAASFLSLWKPEALAFHWYRPWSRELHYWTLQHLFGARELPFHLVSWGLALATLGGAFALFRRWAGDAAATIALAGVASLAAWGVPMVWIAGVQDLWMLAFAVLFLTAVDRGARMLAALALALALLSKETAAVLPALALAYRRWIARDSWRESLRWVAPLLGIVIAWAAFHPVLGGRLWKPITDPLEPGLHQDLGKIALRTLAAPLNLVDRPRPEHGWAWTLARALPGMLVLTALVRWAGRASGRGIEGAGVVRFGLAWAALGFVPLLLPTLGWHAYYALLGAFGVWLALGVLLARRPAVAAAVIAGLVALRAADADTPSRDWGSEWYQRRAGAFIAFMRSDLRRVAPDPPPHARLYFVRVPSNVGFLAGDGPALRVWYDDSTLRGGYYPSFRARGPREPAGPDRFFRFDSTRGWVPVVAGAEDVAAARRADPRWILDHDMLARTLAEGGEWVVAAREYEKLAAADSSSVDFAYNAAVCRETIGDSTAAARWYARAAALPGADPEVRANAARTARQRNGAAPSRRAR</sequence>
<evidence type="ECO:0000313" key="4">
    <source>
        <dbReference type="Proteomes" id="UP000319836"/>
    </source>
</evidence>
<evidence type="ECO:0008006" key="5">
    <source>
        <dbReference type="Google" id="ProtNLM"/>
    </source>
</evidence>
<dbReference type="AlphaFoldDB" id="A0A538U3F2"/>
<reference evidence="3 4" key="1">
    <citation type="journal article" date="2019" name="Nat. Microbiol.">
        <title>Mediterranean grassland soil C-N compound turnover is dependent on rainfall and depth, and is mediated by genomically divergent microorganisms.</title>
        <authorList>
            <person name="Diamond S."/>
            <person name="Andeer P.F."/>
            <person name="Li Z."/>
            <person name="Crits-Christoph A."/>
            <person name="Burstein D."/>
            <person name="Anantharaman K."/>
            <person name="Lane K.R."/>
            <person name="Thomas B.C."/>
            <person name="Pan C."/>
            <person name="Northen T.R."/>
            <person name="Banfield J.F."/>
        </authorList>
    </citation>
    <scope>NUCLEOTIDE SEQUENCE [LARGE SCALE GENOMIC DNA]</scope>
    <source>
        <strain evidence="3">WS_10</strain>
    </source>
</reference>
<feature type="transmembrane region" description="Helical" evidence="2">
    <location>
        <begin position="38"/>
        <end position="56"/>
    </location>
</feature>
<feature type="transmembrane region" description="Helical" evidence="2">
    <location>
        <begin position="349"/>
        <end position="369"/>
    </location>
</feature>
<evidence type="ECO:0000256" key="2">
    <source>
        <dbReference type="SAM" id="Phobius"/>
    </source>
</evidence>
<keyword evidence="2" id="KW-0472">Membrane</keyword>
<keyword evidence="2" id="KW-0812">Transmembrane</keyword>
<name>A0A538U3F2_UNCEI</name>
<evidence type="ECO:0000256" key="1">
    <source>
        <dbReference type="SAM" id="MobiDB-lite"/>
    </source>
</evidence>
<dbReference type="EMBL" id="VBPA01000207">
    <property type="protein sequence ID" value="TMQ70420.1"/>
    <property type="molecule type" value="Genomic_DNA"/>
</dbReference>
<feature type="region of interest" description="Disordered" evidence="1">
    <location>
        <begin position="1"/>
        <end position="31"/>
    </location>
</feature>
<gene>
    <name evidence="3" type="ORF">E6K80_08580</name>
</gene>